<proteinExistence type="predicted"/>
<accession>A0ABN6ZKQ8</accession>
<dbReference type="CDD" id="cd04725">
    <property type="entry name" value="OMP_decarboxylase_like"/>
    <property type="match status" value="1"/>
</dbReference>
<sequence>MGSNPMGLIVALDSPDRGFEGLVEDLCGVVDGFKLGLPLLMGRGPGYAAELRSRCREGIWIADLKLADIGHVMKLTTSLVVDHVDAVIAHGFVGVKGALGELKEFLESRGRKLIVVASMSHPGAEEVYDKALPLILDAIEELGPWGVVAPATRPHVTTSIRERLGPRVAIVSPGVGAQGAEPGAALCAGADYEIVGRLIVSSPDPRSAALAVREAQRRRLASCGRG</sequence>
<evidence type="ECO:0000313" key="9">
    <source>
        <dbReference type="EMBL" id="BES80853.1"/>
    </source>
</evidence>
<comment type="pathway">
    <text evidence="1">Pyrimidine metabolism; UMP biosynthesis via de novo pathway; UMP from orotate: step 2/2.</text>
</comment>
<evidence type="ECO:0000256" key="3">
    <source>
        <dbReference type="ARBA" id="ARBA00021923"/>
    </source>
</evidence>
<dbReference type="PANTHER" id="PTHR32119">
    <property type="entry name" value="OROTIDINE 5'-PHOSPHATE DECARBOXYLASE"/>
    <property type="match status" value="1"/>
</dbReference>
<evidence type="ECO:0000256" key="5">
    <source>
        <dbReference type="ARBA" id="ARBA00022975"/>
    </source>
</evidence>
<dbReference type="EMBL" id="AP028907">
    <property type="protein sequence ID" value="BES80853.1"/>
    <property type="molecule type" value="Genomic_DNA"/>
</dbReference>
<dbReference type="Gene3D" id="3.20.20.70">
    <property type="entry name" value="Aldolase class I"/>
    <property type="match status" value="1"/>
</dbReference>
<gene>
    <name evidence="9" type="ORF">PABY_04200</name>
</gene>
<keyword evidence="5" id="KW-0665">Pyrimidine biosynthesis</keyword>
<evidence type="ECO:0000256" key="7">
    <source>
        <dbReference type="ARBA" id="ARBA00033428"/>
    </source>
</evidence>
<dbReference type="InterPro" id="IPR013785">
    <property type="entry name" value="Aldolase_TIM"/>
</dbReference>
<keyword evidence="6" id="KW-0456">Lyase</keyword>
<evidence type="ECO:0000256" key="6">
    <source>
        <dbReference type="ARBA" id="ARBA00023239"/>
    </source>
</evidence>
<evidence type="ECO:0000256" key="4">
    <source>
        <dbReference type="ARBA" id="ARBA00022793"/>
    </source>
</evidence>
<dbReference type="EC" id="4.1.1.23" evidence="2"/>
<dbReference type="SMART" id="SM00934">
    <property type="entry name" value="OMPdecase"/>
    <property type="match status" value="1"/>
</dbReference>
<dbReference type="NCBIfam" id="TIGR01740">
    <property type="entry name" value="pyrF"/>
    <property type="match status" value="1"/>
</dbReference>
<dbReference type="Proteomes" id="UP001341135">
    <property type="component" value="Chromosome"/>
</dbReference>
<evidence type="ECO:0000313" key="10">
    <source>
        <dbReference type="Proteomes" id="UP001341135"/>
    </source>
</evidence>
<keyword evidence="10" id="KW-1185">Reference proteome</keyword>
<dbReference type="Pfam" id="PF00215">
    <property type="entry name" value="OMPdecase"/>
    <property type="match status" value="1"/>
</dbReference>
<dbReference type="PANTHER" id="PTHR32119:SF2">
    <property type="entry name" value="OROTIDINE 5'-PHOSPHATE DECARBOXYLASE"/>
    <property type="match status" value="1"/>
</dbReference>
<evidence type="ECO:0000259" key="8">
    <source>
        <dbReference type="SMART" id="SM00934"/>
    </source>
</evidence>
<reference evidence="9 10" key="1">
    <citation type="submission" date="2023-09" db="EMBL/GenBank/DDBJ databases">
        <title>Pyrofollis japonicus gen. nov. sp. nov., a novel member of the family Pyrodictiaceae isolated from the Iheya North hydrothermal field.</title>
        <authorList>
            <person name="Miyazaki U."/>
            <person name="Sanari M."/>
            <person name="Tame A."/>
            <person name="Kitajima M."/>
            <person name="Okamoto A."/>
            <person name="Sawayama S."/>
            <person name="Miyazaki J."/>
            <person name="Takai K."/>
            <person name="Nakagawa S."/>
        </authorList>
    </citation>
    <scope>NUCLEOTIDE SEQUENCE [LARGE SCALE GENOMIC DNA]</scope>
    <source>
        <strain evidence="9 10">AV2</strain>
    </source>
</reference>
<keyword evidence="4" id="KW-0210">Decarboxylase</keyword>
<organism evidence="9 10">
    <name type="scientific">Pyrodictium abyssi</name>
    <dbReference type="NCBI Taxonomy" id="54256"/>
    <lineage>
        <taxon>Archaea</taxon>
        <taxon>Thermoproteota</taxon>
        <taxon>Thermoprotei</taxon>
        <taxon>Desulfurococcales</taxon>
        <taxon>Pyrodictiaceae</taxon>
        <taxon>Pyrodictium</taxon>
    </lineage>
</organism>
<dbReference type="InterPro" id="IPR001754">
    <property type="entry name" value="OMPdeCOase_dom"/>
</dbReference>
<dbReference type="InterPro" id="IPR014732">
    <property type="entry name" value="OMPdecase"/>
</dbReference>
<evidence type="ECO:0000256" key="2">
    <source>
        <dbReference type="ARBA" id="ARBA00012321"/>
    </source>
</evidence>
<feature type="domain" description="Orotidine 5'-phosphate decarboxylase" evidence="8">
    <location>
        <begin position="7"/>
        <end position="212"/>
    </location>
</feature>
<dbReference type="SUPFAM" id="SSF51366">
    <property type="entry name" value="Ribulose-phoshate binding barrel"/>
    <property type="match status" value="1"/>
</dbReference>
<evidence type="ECO:0000256" key="1">
    <source>
        <dbReference type="ARBA" id="ARBA00004861"/>
    </source>
</evidence>
<dbReference type="InterPro" id="IPR011060">
    <property type="entry name" value="RibuloseP-bd_barrel"/>
</dbReference>
<name>A0ABN6ZKQ8_9CREN</name>
<protein>
    <recommendedName>
        <fullName evidence="3">Orotidine 5'-phosphate decarboxylase</fullName>
        <ecNumber evidence="2">4.1.1.23</ecNumber>
    </recommendedName>
    <alternativeName>
        <fullName evidence="7">OMP decarboxylase</fullName>
    </alternativeName>
</protein>